<comment type="subunit">
    <text evidence="10">Monomer.</text>
</comment>
<feature type="binding site" evidence="10 13">
    <location>
        <position position="466"/>
    </location>
    <ligand>
        <name>Mn(2+)</name>
        <dbReference type="ChEBI" id="CHEBI:29035"/>
        <label>1</label>
    </ligand>
</feature>
<evidence type="ECO:0000256" key="5">
    <source>
        <dbReference type="ARBA" id="ARBA00022723"/>
    </source>
</evidence>
<dbReference type="UniPathway" id="UPA00109">
    <property type="reaction ID" value="UER00186"/>
</dbReference>
<organism evidence="16 17">
    <name type="scientific">Heliomicrobium undosum</name>
    <dbReference type="NCBI Taxonomy" id="121734"/>
    <lineage>
        <taxon>Bacteria</taxon>
        <taxon>Bacillati</taxon>
        <taxon>Bacillota</taxon>
        <taxon>Clostridia</taxon>
        <taxon>Eubacteriales</taxon>
        <taxon>Heliobacteriaceae</taxon>
        <taxon>Heliomicrobium</taxon>
    </lineage>
</organism>
<dbReference type="GO" id="GO:0006096">
    <property type="term" value="P:glycolytic process"/>
    <property type="evidence" value="ECO:0007669"/>
    <property type="project" value="UniProtKB-UniRule"/>
</dbReference>
<feature type="binding site" evidence="10 13">
    <location>
        <position position="66"/>
    </location>
    <ligand>
        <name>Mn(2+)</name>
        <dbReference type="ChEBI" id="CHEBI:29035"/>
        <label>2</label>
    </ligand>
</feature>
<evidence type="ECO:0000313" key="16">
    <source>
        <dbReference type="EMBL" id="MZP29378.1"/>
    </source>
</evidence>
<dbReference type="Pfam" id="PF06415">
    <property type="entry name" value="iPGM_N"/>
    <property type="match status" value="1"/>
</dbReference>
<feature type="binding site" evidence="10 12">
    <location>
        <position position="189"/>
    </location>
    <ligand>
        <name>substrate</name>
    </ligand>
</feature>
<dbReference type="NCBIfam" id="TIGR01307">
    <property type="entry name" value="pgm_bpd_ind"/>
    <property type="match status" value="1"/>
</dbReference>
<dbReference type="GO" id="GO:0005829">
    <property type="term" value="C:cytosol"/>
    <property type="evidence" value="ECO:0007669"/>
    <property type="project" value="TreeGrafter"/>
</dbReference>
<proteinExistence type="inferred from homology"/>
<feature type="active site" description="Phosphoserine intermediate" evidence="10 11">
    <location>
        <position position="66"/>
    </location>
</feature>
<keyword evidence="8 10" id="KW-0413">Isomerase</keyword>
<dbReference type="Proteomes" id="UP000463470">
    <property type="component" value="Unassembled WGS sequence"/>
</dbReference>
<comment type="catalytic activity">
    <reaction evidence="1 10">
        <text>(2R)-2-phosphoglycerate = (2R)-3-phosphoglycerate</text>
        <dbReference type="Rhea" id="RHEA:15901"/>
        <dbReference type="ChEBI" id="CHEBI:58272"/>
        <dbReference type="ChEBI" id="CHEBI:58289"/>
        <dbReference type="EC" id="5.4.2.12"/>
    </reaction>
</comment>
<feature type="binding site" evidence="10 13">
    <location>
        <position position="447"/>
    </location>
    <ligand>
        <name>Mn(2+)</name>
        <dbReference type="ChEBI" id="CHEBI:29035"/>
        <label>2</label>
    </ligand>
</feature>
<dbReference type="AlphaFoldDB" id="A0A845L6K3"/>
<feature type="binding site" evidence="10 13">
    <location>
        <position position="16"/>
    </location>
    <ligand>
        <name>Mn(2+)</name>
        <dbReference type="ChEBI" id="CHEBI:29035"/>
        <label>2</label>
    </ligand>
</feature>
<evidence type="ECO:0000259" key="14">
    <source>
        <dbReference type="Pfam" id="PF01676"/>
    </source>
</evidence>
<dbReference type="SUPFAM" id="SSF64158">
    <property type="entry name" value="2,3-Bisphosphoglycerate-independent phosphoglycerate mutase, substrate-binding domain"/>
    <property type="match status" value="1"/>
</dbReference>
<feature type="domain" description="BPG-independent PGAM N-terminal" evidence="15">
    <location>
        <begin position="86"/>
        <end position="302"/>
    </location>
</feature>
<comment type="pathway">
    <text evidence="2 10">Carbohydrate degradation; glycolysis; pyruvate from D-glyceraldehyde 3-phosphate: step 3/5.</text>
</comment>
<comment type="function">
    <text evidence="10">Catalyzes the interconversion of 2-phosphoglycerate and 3-phosphoglycerate.</text>
</comment>
<evidence type="ECO:0000256" key="7">
    <source>
        <dbReference type="ARBA" id="ARBA00023211"/>
    </source>
</evidence>
<feature type="binding site" evidence="10 12">
    <location>
        <position position="127"/>
    </location>
    <ligand>
        <name>substrate</name>
    </ligand>
</feature>
<evidence type="ECO:0000256" key="12">
    <source>
        <dbReference type="PIRSR" id="PIRSR001492-2"/>
    </source>
</evidence>
<dbReference type="EC" id="5.4.2.12" evidence="4 10"/>
<dbReference type="InterPro" id="IPR017850">
    <property type="entry name" value="Alkaline_phosphatase_core_sf"/>
</dbReference>
<evidence type="ECO:0000259" key="15">
    <source>
        <dbReference type="Pfam" id="PF06415"/>
    </source>
</evidence>
<evidence type="ECO:0000256" key="13">
    <source>
        <dbReference type="PIRSR" id="PIRSR001492-3"/>
    </source>
</evidence>
<comment type="similarity">
    <text evidence="3 10">Belongs to the BPG-independent phosphoglycerate mutase family.</text>
</comment>
<dbReference type="InterPro" id="IPR006124">
    <property type="entry name" value="Metalloenzyme"/>
</dbReference>
<dbReference type="InterPro" id="IPR011258">
    <property type="entry name" value="BPG-indep_PGM_N"/>
</dbReference>
<dbReference type="PIRSF" id="PIRSF001492">
    <property type="entry name" value="IPGAM"/>
    <property type="match status" value="1"/>
</dbReference>
<dbReference type="Gene3D" id="3.40.1450.10">
    <property type="entry name" value="BPG-independent phosphoglycerate mutase, domain B"/>
    <property type="match status" value="1"/>
</dbReference>
<evidence type="ECO:0000256" key="2">
    <source>
        <dbReference type="ARBA" id="ARBA00004798"/>
    </source>
</evidence>
<evidence type="ECO:0000256" key="1">
    <source>
        <dbReference type="ARBA" id="ARBA00000370"/>
    </source>
</evidence>
<evidence type="ECO:0000256" key="4">
    <source>
        <dbReference type="ARBA" id="ARBA00012026"/>
    </source>
</evidence>
<evidence type="ECO:0000313" key="17">
    <source>
        <dbReference type="Proteomes" id="UP000463470"/>
    </source>
</evidence>
<comment type="caution">
    <text evidence="16">The sequence shown here is derived from an EMBL/GenBank/DDBJ whole genome shotgun (WGS) entry which is preliminary data.</text>
</comment>
<gene>
    <name evidence="10" type="primary">gpmI</name>
    <name evidence="16" type="ORF">GTO91_06630</name>
</gene>
<dbReference type="EMBL" id="WXEY01000005">
    <property type="protein sequence ID" value="MZP29378.1"/>
    <property type="molecule type" value="Genomic_DNA"/>
</dbReference>
<evidence type="ECO:0000256" key="9">
    <source>
        <dbReference type="ARBA" id="ARBA00071648"/>
    </source>
</evidence>
<evidence type="ECO:0000256" key="11">
    <source>
        <dbReference type="PIRSR" id="PIRSR001492-1"/>
    </source>
</evidence>
<dbReference type="InterPro" id="IPR036646">
    <property type="entry name" value="PGAM_B_sf"/>
</dbReference>
<dbReference type="FunFam" id="3.40.1450.10:FF:000001">
    <property type="entry name" value="2,3-bisphosphoglycerate-independent phosphoglycerate mutase"/>
    <property type="match status" value="1"/>
</dbReference>
<keyword evidence="5 10" id="KW-0479">Metal-binding</keyword>
<feature type="domain" description="Metalloenzyme" evidence="14">
    <location>
        <begin position="8"/>
        <end position="505"/>
    </location>
</feature>
<dbReference type="PANTHER" id="PTHR31637:SF0">
    <property type="entry name" value="2,3-BISPHOSPHOGLYCERATE-INDEPENDENT PHOSPHOGLYCERATE MUTASE"/>
    <property type="match status" value="1"/>
</dbReference>
<dbReference type="OrthoDB" id="9800863at2"/>
<dbReference type="PANTHER" id="PTHR31637">
    <property type="entry name" value="2,3-BISPHOSPHOGLYCERATE-INDEPENDENT PHOSPHOGLYCERATE MUTASE"/>
    <property type="match status" value="1"/>
</dbReference>
<evidence type="ECO:0000256" key="6">
    <source>
        <dbReference type="ARBA" id="ARBA00023152"/>
    </source>
</evidence>
<dbReference type="GO" id="GO:0030145">
    <property type="term" value="F:manganese ion binding"/>
    <property type="evidence" value="ECO:0007669"/>
    <property type="project" value="UniProtKB-UniRule"/>
</dbReference>
<dbReference type="Pfam" id="PF01676">
    <property type="entry name" value="Metalloenzyme"/>
    <property type="match status" value="1"/>
</dbReference>
<feature type="binding site" evidence="10 12">
    <location>
        <position position="339"/>
    </location>
    <ligand>
        <name>substrate</name>
    </ligand>
</feature>
<accession>A0A845L6K3</accession>
<evidence type="ECO:0000256" key="8">
    <source>
        <dbReference type="ARBA" id="ARBA00023235"/>
    </source>
</evidence>
<sequence length="517" mass="56350">MSSSTQQKPVMLIVLDGWGLREEVEGNTLKVANLPNYHRLLETYPHTAIQASGEYVGLPKGQIGNSEVGHLNIGAGRVVYQELTRISKAVATGELEGNRAIAESMDRLKNTDKALHLMGLLSDGGVHSHMDHLFALLDMAVARGVERIFVHAFLDGRDVPPANAKEYIDALEKKLEQIGRGQLATVSGRYYAMDRDQRWERVEKAWDAMVYGRGEKATLGVSAVEAAYHARVTDEFVPPTVIVDGKGDPKGTIGDGDSVIFFNFRADRARQLTRAFVDAAFSGFDRGPQSPQVHFCCLTQYDATIEAPVAFMPQNLENTFGEVIARAGLRQLRIAETEKYAHVTFFFNGGVEDPNRGEDRILVPSPKVATYNLQPEMSAGEVTEKVLAEIAAEKYDVIILNFANPDMVGHTGMLPAAIQAVEAVDECLGRIAPAVLEKGGALLITADHGNVEMMIDANDGGPHTAHSTNLVPVLLVSDRHKDRRLRAAGALEDIAPTLLELLGLEPPQEMTGKSLIQ</sequence>
<keyword evidence="17" id="KW-1185">Reference proteome</keyword>
<evidence type="ECO:0000256" key="3">
    <source>
        <dbReference type="ARBA" id="ARBA00008819"/>
    </source>
</evidence>
<comment type="cofactor">
    <cofactor evidence="10">
        <name>Mn(2+)</name>
        <dbReference type="ChEBI" id="CHEBI:29035"/>
    </cofactor>
    <text evidence="10">Binds 2 manganese ions per subunit.</text>
</comment>
<keyword evidence="6 10" id="KW-0324">Glycolysis</keyword>
<feature type="binding site" evidence="10 12">
    <location>
        <begin position="265"/>
        <end position="268"/>
    </location>
    <ligand>
        <name>substrate</name>
    </ligand>
</feature>
<feature type="binding site" evidence="10 12">
    <location>
        <position position="195"/>
    </location>
    <ligand>
        <name>substrate</name>
    </ligand>
</feature>
<protein>
    <recommendedName>
        <fullName evidence="9 10">2,3-bisphosphoglycerate-independent phosphoglycerate mutase</fullName>
        <shortName evidence="10">BPG-independent PGAM</shortName>
        <shortName evidence="10">Phosphoglyceromutase</shortName>
        <shortName evidence="10">iPGM</shortName>
        <ecNumber evidence="4 10">5.4.2.12</ecNumber>
    </recommendedName>
</protein>
<feature type="binding site" evidence="10 12">
    <location>
        <begin position="157"/>
        <end position="158"/>
    </location>
    <ligand>
        <name>substrate</name>
    </ligand>
</feature>
<dbReference type="HAMAP" id="MF_01038">
    <property type="entry name" value="GpmI"/>
    <property type="match status" value="1"/>
</dbReference>
<feature type="binding site" evidence="10 13">
    <location>
        <position position="448"/>
    </location>
    <ligand>
        <name>Mn(2+)</name>
        <dbReference type="ChEBI" id="CHEBI:29035"/>
        <label>2</label>
    </ligand>
</feature>
<name>A0A845L6K3_9FIRM</name>
<feature type="binding site" evidence="10 13">
    <location>
        <position position="410"/>
    </location>
    <ligand>
        <name>Mn(2+)</name>
        <dbReference type="ChEBI" id="CHEBI:29035"/>
        <label>1</label>
    </ligand>
</feature>
<evidence type="ECO:0000256" key="10">
    <source>
        <dbReference type="HAMAP-Rule" id="MF_01038"/>
    </source>
</evidence>
<dbReference type="GO" id="GO:0006007">
    <property type="term" value="P:glucose catabolic process"/>
    <property type="evidence" value="ECO:0007669"/>
    <property type="project" value="InterPro"/>
</dbReference>
<dbReference type="SUPFAM" id="SSF53649">
    <property type="entry name" value="Alkaline phosphatase-like"/>
    <property type="match status" value="1"/>
</dbReference>
<dbReference type="CDD" id="cd16010">
    <property type="entry name" value="iPGM"/>
    <property type="match status" value="1"/>
</dbReference>
<dbReference type="InterPro" id="IPR005995">
    <property type="entry name" value="Pgm_bpd_ind"/>
</dbReference>
<reference evidence="16 17" key="1">
    <citation type="submission" date="2020-01" db="EMBL/GenBank/DDBJ databases">
        <title>Whole-genome sequence of Heliobacterium undosum DSM 13378.</title>
        <authorList>
            <person name="Kyndt J.A."/>
            <person name="Meyer T.E."/>
        </authorList>
    </citation>
    <scope>NUCLEOTIDE SEQUENCE [LARGE SCALE GENOMIC DNA]</scope>
    <source>
        <strain evidence="16 17">DSM 13378</strain>
    </source>
</reference>
<dbReference type="GO" id="GO:0004619">
    <property type="term" value="F:phosphoglycerate mutase activity"/>
    <property type="evidence" value="ECO:0007669"/>
    <property type="project" value="UniProtKB-UniRule"/>
</dbReference>
<keyword evidence="7 10" id="KW-0464">Manganese</keyword>
<feature type="binding site" evidence="10 13">
    <location>
        <position position="406"/>
    </location>
    <ligand>
        <name>Mn(2+)</name>
        <dbReference type="ChEBI" id="CHEBI:29035"/>
        <label>1</label>
    </ligand>
</feature>
<dbReference type="Gene3D" id="3.40.720.10">
    <property type="entry name" value="Alkaline Phosphatase, subunit A"/>
    <property type="match status" value="1"/>
</dbReference>